<dbReference type="InterPro" id="IPR007889">
    <property type="entry name" value="HTH_Psq"/>
</dbReference>
<dbReference type="SMART" id="SM00674">
    <property type="entry name" value="CENPB"/>
    <property type="match status" value="1"/>
</dbReference>
<dbReference type="Proteomes" id="UP001160148">
    <property type="component" value="Unassembled WGS sequence"/>
</dbReference>
<sequence>MPKKSNSFSDLNLIEAIKAVDNGISKKAAAKQFGVARSTLQFRIKHRDKETFSCGPSSVLSVEEEKSLVKWLLDCSKKGFPRRREDLQQSVKLFLDDQGRSSPFTNNLPGITWYKAFLKRNPIISQRTSEHVTSASGNVSEENIKKWFNDIHAYLSDEKLVDILNDPERIFNGDETGFSLCPKTKSVLGPRGAKDIYEIAKGNEKENITAMFTFNAAGQMCNPMIIYKYQRIPQNIIDTIPPHWGVGRSDTGWMKAEVFYEYIANIFYPFLVEKNIQFPVLLFVDGHKSHLTYQLSTLCSDLKIILIALYPNATRILQPADVSAFRPLKSGWKKGLSEWRNKNPHSSVTKKDFAPILDAVLKTTVKSSTLINGFKACGLFPWNPDQIDYKKCLGKNYFTTLNETTTTINIANNIKNLNIKEFSDIIGIETLEKFNNIENIVETENQSEEFFILYRIYEQLKGNQQNSEVDLELEKEKSNADQSNSAIVTTSSSEVELEKEILGTPINHPDTLIKNNKNHIILKKLEISPIESCLIWPVTPERKGTRITERVPYVITSDNWKNLYENKEKKKRSIEEEKEMRKKTREENKILKETKPKKTNKRNIVKNLFSDLSRNYKPETVTSQTINLETLKFKDSYNIIDELPSSPNPCSNIYNSCIIKTGCCKLCNTDIEQSNLGIECNFCCDKFHQKCANYDSFCDLTSDETLFICESCEKSVIVN</sequence>
<keyword evidence="4" id="KW-0862">Zinc</keyword>
<dbReference type="InterPro" id="IPR019787">
    <property type="entry name" value="Znf_PHD-finger"/>
</dbReference>
<keyword evidence="3 7" id="KW-0863">Zinc-finger</keyword>
<dbReference type="InterPro" id="IPR006600">
    <property type="entry name" value="HTH_CenpB_DNA-bd_dom"/>
</dbReference>
<dbReference type="EMBL" id="CARXXK010000003">
    <property type="protein sequence ID" value="CAI6362180.1"/>
    <property type="molecule type" value="Genomic_DNA"/>
</dbReference>
<feature type="domain" description="PHD-type" evidence="10">
    <location>
        <begin position="661"/>
        <end position="715"/>
    </location>
</feature>
<accession>A0AAV0X1R4</accession>
<evidence type="ECO:0000259" key="11">
    <source>
        <dbReference type="PROSITE" id="PS50960"/>
    </source>
</evidence>
<dbReference type="PROSITE" id="PS50960">
    <property type="entry name" value="HTH_PSQ"/>
    <property type="match status" value="1"/>
</dbReference>
<dbReference type="PROSITE" id="PS50016">
    <property type="entry name" value="ZF_PHD_2"/>
    <property type="match status" value="1"/>
</dbReference>
<evidence type="ECO:0000259" key="10">
    <source>
        <dbReference type="PROSITE" id="PS50016"/>
    </source>
</evidence>
<keyword evidence="5 8" id="KW-0238">DNA-binding</keyword>
<name>A0AAV0X1R4_9HEMI</name>
<evidence type="ECO:0000256" key="5">
    <source>
        <dbReference type="ARBA" id="ARBA00023125"/>
    </source>
</evidence>
<feature type="DNA-binding region" description="H-T-H motif" evidence="8">
    <location>
        <begin position="26"/>
        <end position="46"/>
    </location>
</feature>
<proteinExistence type="predicted"/>
<evidence type="ECO:0000256" key="2">
    <source>
        <dbReference type="ARBA" id="ARBA00022723"/>
    </source>
</evidence>
<evidence type="ECO:0000256" key="6">
    <source>
        <dbReference type="ARBA" id="ARBA00023242"/>
    </source>
</evidence>
<dbReference type="Pfam" id="PF03184">
    <property type="entry name" value="DDE_1"/>
    <property type="match status" value="1"/>
</dbReference>
<dbReference type="GO" id="GO:0005634">
    <property type="term" value="C:nucleus"/>
    <property type="evidence" value="ECO:0007669"/>
    <property type="project" value="UniProtKB-SubCell"/>
</dbReference>
<keyword evidence="2" id="KW-0479">Metal-binding</keyword>
<feature type="domain" description="HTH CENPB-type" evidence="12">
    <location>
        <begin position="52"/>
        <end position="127"/>
    </location>
</feature>
<dbReference type="InterPro" id="IPR009057">
    <property type="entry name" value="Homeodomain-like_sf"/>
</dbReference>
<dbReference type="Pfam" id="PF03221">
    <property type="entry name" value="HTH_Tnp_Tc5"/>
    <property type="match status" value="1"/>
</dbReference>
<evidence type="ECO:0000256" key="7">
    <source>
        <dbReference type="PROSITE-ProRule" id="PRU00146"/>
    </source>
</evidence>
<gene>
    <name evidence="13" type="ORF">MEUPH1_LOCUS17278</name>
</gene>
<dbReference type="CDD" id="cd15489">
    <property type="entry name" value="PHD_SF"/>
    <property type="match status" value="1"/>
</dbReference>
<evidence type="ECO:0000259" key="12">
    <source>
        <dbReference type="PROSITE" id="PS51253"/>
    </source>
</evidence>
<dbReference type="Gene3D" id="1.10.10.60">
    <property type="entry name" value="Homeodomain-like"/>
    <property type="match status" value="1"/>
</dbReference>
<dbReference type="InterPro" id="IPR050863">
    <property type="entry name" value="CenT-Element_Derived"/>
</dbReference>
<dbReference type="InterPro" id="IPR004875">
    <property type="entry name" value="DDE_SF_endonuclease_dom"/>
</dbReference>
<dbReference type="AlphaFoldDB" id="A0AAV0X1R4"/>
<evidence type="ECO:0000256" key="9">
    <source>
        <dbReference type="SAM" id="MobiDB-lite"/>
    </source>
</evidence>
<dbReference type="PANTHER" id="PTHR19303:SF74">
    <property type="entry name" value="POGO TRANSPOSABLE ELEMENT WITH KRAB DOMAIN"/>
    <property type="match status" value="1"/>
</dbReference>
<evidence type="ECO:0000256" key="8">
    <source>
        <dbReference type="PROSITE-ProRule" id="PRU00320"/>
    </source>
</evidence>
<dbReference type="SUPFAM" id="SSF46689">
    <property type="entry name" value="Homeodomain-like"/>
    <property type="match status" value="1"/>
</dbReference>
<evidence type="ECO:0000256" key="1">
    <source>
        <dbReference type="ARBA" id="ARBA00004123"/>
    </source>
</evidence>
<keyword evidence="6 8" id="KW-0539">Nucleus</keyword>
<keyword evidence="14" id="KW-1185">Reference proteome</keyword>
<evidence type="ECO:0000313" key="14">
    <source>
        <dbReference type="Proteomes" id="UP001160148"/>
    </source>
</evidence>
<dbReference type="PROSITE" id="PS01359">
    <property type="entry name" value="ZF_PHD_1"/>
    <property type="match status" value="1"/>
</dbReference>
<dbReference type="GO" id="GO:0008270">
    <property type="term" value="F:zinc ion binding"/>
    <property type="evidence" value="ECO:0007669"/>
    <property type="project" value="UniProtKB-KW"/>
</dbReference>
<feature type="region of interest" description="Disordered" evidence="9">
    <location>
        <begin position="569"/>
        <end position="593"/>
    </location>
</feature>
<reference evidence="13 14" key="1">
    <citation type="submission" date="2023-01" db="EMBL/GenBank/DDBJ databases">
        <authorList>
            <person name="Whitehead M."/>
        </authorList>
    </citation>
    <scope>NUCLEOTIDE SEQUENCE [LARGE SCALE GENOMIC DNA]</scope>
</reference>
<organism evidence="13 14">
    <name type="scientific">Macrosiphum euphorbiae</name>
    <name type="common">potato aphid</name>
    <dbReference type="NCBI Taxonomy" id="13131"/>
    <lineage>
        <taxon>Eukaryota</taxon>
        <taxon>Metazoa</taxon>
        <taxon>Ecdysozoa</taxon>
        <taxon>Arthropoda</taxon>
        <taxon>Hexapoda</taxon>
        <taxon>Insecta</taxon>
        <taxon>Pterygota</taxon>
        <taxon>Neoptera</taxon>
        <taxon>Paraneoptera</taxon>
        <taxon>Hemiptera</taxon>
        <taxon>Sternorrhyncha</taxon>
        <taxon>Aphidomorpha</taxon>
        <taxon>Aphidoidea</taxon>
        <taxon>Aphididae</taxon>
        <taxon>Macrosiphini</taxon>
        <taxon>Macrosiphum</taxon>
    </lineage>
</organism>
<evidence type="ECO:0008006" key="15">
    <source>
        <dbReference type="Google" id="ProtNLM"/>
    </source>
</evidence>
<evidence type="ECO:0000256" key="3">
    <source>
        <dbReference type="ARBA" id="ARBA00022771"/>
    </source>
</evidence>
<dbReference type="PANTHER" id="PTHR19303">
    <property type="entry name" value="TRANSPOSON"/>
    <property type="match status" value="1"/>
</dbReference>
<comment type="subcellular location">
    <subcellularLocation>
        <location evidence="1 8">Nucleus</location>
    </subcellularLocation>
</comment>
<dbReference type="PROSITE" id="PS51253">
    <property type="entry name" value="HTH_CENPB"/>
    <property type="match status" value="1"/>
</dbReference>
<feature type="domain" description="HTH psq-type" evidence="11">
    <location>
        <begin position="1"/>
        <end position="50"/>
    </location>
</feature>
<dbReference type="Pfam" id="PF05225">
    <property type="entry name" value="HTH_psq"/>
    <property type="match status" value="1"/>
</dbReference>
<dbReference type="InterPro" id="IPR019786">
    <property type="entry name" value="Zinc_finger_PHD-type_CS"/>
</dbReference>
<evidence type="ECO:0000313" key="13">
    <source>
        <dbReference type="EMBL" id="CAI6362180.1"/>
    </source>
</evidence>
<protein>
    <recommendedName>
        <fullName evidence="15">Transposase</fullName>
    </recommendedName>
</protein>
<evidence type="ECO:0000256" key="4">
    <source>
        <dbReference type="ARBA" id="ARBA00022833"/>
    </source>
</evidence>
<comment type="caution">
    <text evidence="13">The sequence shown here is derived from an EMBL/GenBank/DDBJ whole genome shotgun (WGS) entry which is preliminary data.</text>
</comment>
<dbReference type="GO" id="GO:0003677">
    <property type="term" value="F:DNA binding"/>
    <property type="evidence" value="ECO:0007669"/>
    <property type="project" value="UniProtKB-UniRule"/>
</dbReference>